<dbReference type="InterPro" id="IPR032523">
    <property type="entry name" value="CcmF_C"/>
</dbReference>
<feature type="transmembrane region" description="Helical" evidence="10">
    <location>
        <begin position="125"/>
        <end position="148"/>
    </location>
</feature>
<dbReference type="PANTHER" id="PTHR43653">
    <property type="entry name" value="CYTOCHROME C ASSEMBLY PROTEIN-RELATED"/>
    <property type="match status" value="1"/>
</dbReference>
<evidence type="ECO:0000259" key="11">
    <source>
        <dbReference type="Pfam" id="PF01578"/>
    </source>
</evidence>
<feature type="transmembrane region" description="Helical" evidence="10">
    <location>
        <begin position="187"/>
        <end position="207"/>
    </location>
</feature>
<dbReference type="PANTHER" id="PTHR43653:SF1">
    <property type="entry name" value="CYTOCHROME C-TYPE BIOGENESIS PROTEIN CCMF"/>
    <property type="match status" value="1"/>
</dbReference>
<keyword evidence="8 10" id="KW-0472">Membrane</keyword>
<feature type="domain" description="Cytochrome c assembly protein" evidence="11">
    <location>
        <begin position="89"/>
        <end position="305"/>
    </location>
</feature>
<feature type="transmembrane region" description="Helical" evidence="10">
    <location>
        <begin position="219"/>
        <end position="239"/>
    </location>
</feature>
<evidence type="ECO:0000256" key="4">
    <source>
        <dbReference type="ARBA" id="ARBA00022519"/>
    </source>
</evidence>
<dbReference type="GO" id="GO:0005886">
    <property type="term" value="C:plasma membrane"/>
    <property type="evidence" value="ECO:0007669"/>
    <property type="project" value="UniProtKB-SubCell"/>
</dbReference>
<evidence type="ECO:0000256" key="6">
    <source>
        <dbReference type="ARBA" id="ARBA00022748"/>
    </source>
</evidence>
<gene>
    <name evidence="13" type="ORF">GBAR_LOCUS26650</name>
</gene>
<feature type="transmembrane region" description="Helical" evidence="10">
    <location>
        <begin position="42"/>
        <end position="62"/>
    </location>
</feature>
<feature type="transmembrane region" description="Helical" evidence="10">
    <location>
        <begin position="384"/>
        <end position="404"/>
    </location>
</feature>
<feature type="transmembrane region" description="Helical" evidence="10">
    <location>
        <begin position="259"/>
        <end position="274"/>
    </location>
</feature>
<dbReference type="GO" id="GO:0017004">
    <property type="term" value="P:cytochrome complex assembly"/>
    <property type="evidence" value="ECO:0007669"/>
    <property type="project" value="UniProtKB-KW"/>
</dbReference>
<dbReference type="PRINTS" id="PR01410">
    <property type="entry name" value="CCBIOGENESIS"/>
</dbReference>
<evidence type="ECO:0000256" key="9">
    <source>
        <dbReference type="ARBA" id="ARBA00037230"/>
    </source>
</evidence>
<dbReference type="Pfam" id="PF16327">
    <property type="entry name" value="CcmF_C"/>
    <property type="match status" value="1"/>
</dbReference>
<evidence type="ECO:0000256" key="8">
    <source>
        <dbReference type="ARBA" id="ARBA00023136"/>
    </source>
</evidence>
<name>A0AA35TIG2_GEOBA</name>
<keyword evidence="7 10" id="KW-1133">Transmembrane helix</keyword>
<evidence type="ECO:0000259" key="12">
    <source>
        <dbReference type="Pfam" id="PF16327"/>
    </source>
</evidence>
<evidence type="ECO:0000256" key="2">
    <source>
        <dbReference type="ARBA" id="ARBA00009186"/>
    </source>
</evidence>
<feature type="transmembrane region" description="Helical" evidence="10">
    <location>
        <begin position="286"/>
        <end position="307"/>
    </location>
</feature>
<comment type="caution">
    <text evidence="13">The sequence shown here is derived from an EMBL/GenBank/DDBJ whole genome shotgun (WGS) entry which is preliminary data.</text>
</comment>
<evidence type="ECO:0000313" key="14">
    <source>
        <dbReference type="Proteomes" id="UP001174909"/>
    </source>
</evidence>
<feature type="transmembrane region" description="Helical" evidence="10">
    <location>
        <begin position="6"/>
        <end position="30"/>
    </location>
</feature>
<dbReference type="Pfam" id="PF01578">
    <property type="entry name" value="Cytochrom_C_asm"/>
    <property type="match status" value="1"/>
</dbReference>
<reference evidence="13" key="1">
    <citation type="submission" date="2023-03" db="EMBL/GenBank/DDBJ databases">
        <authorList>
            <person name="Steffen K."/>
            <person name="Cardenas P."/>
        </authorList>
    </citation>
    <scope>NUCLEOTIDE SEQUENCE</scope>
</reference>
<keyword evidence="14" id="KW-1185">Reference proteome</keyword>
<feature type="transmembrane region" description="Helical" evidence="10">
    <location>
        <begin position="96"/>
        <end position="113"/>
    </location>
</feature>
<evidence type="ECO:0000256" key="10">
    <source>
        <dbReference type="SAM" id="Phobius"/>
    </source>
</evidence>
<dbReference type="Proteomes" id="UP001174909">
    <property type="component" value="Unassembled WGS sequence"/>
</dbReference>
<keyword evidence="5 10" id="KW-0812">Transmembrane</keyword>
<dbReference type="PRINTS" id="PR01411">
    <property type="entry name" value="CCMFBIOGNSIS"/>
</dbReference>
<accession>A0AA35TIG2</accession>
<comment type="subcellular location">
    <subcellularLocation>
        <location evidence="1">Cell inner membrane</location>
        <topology evidence="1">Multi-pass membrane protein</topology>
    </subcellularLocation>
</comment>
<dbReference type="GO" id="GO:0015232">
    <property type="term" value="F:heme transmembrane transporter activity"/>
    <property type="evidence" value="ECO:0007669"/>
    <property type="project" value="InterPro"/>
</dbReference>
<feature type="domain" description="Cytochrome c-type biogenesis protein CcmF C-terminal" evidence="12">
    <location>
        <begin position="383"/>
        <end position="586"/>
    </location>
</feature>
<keyword evidence="6" id="KW-0201">Cytochrome c-type biogenesis</keyword>
<sequence length="594" mass="66059">MTAEIGQAAIYLSVLSGLWAIGFLSIGLRTRNRNAIRSGRNAVVATFILISIATGALIYGFVTDDFSMRYVVEVSSAAQPLLYKITALWGRMSGSLLFWLWLLTVAGMIVVWQNHRHNKETNDTLSDYALIPMAVVQLFFIILVTGIIEGVYNPLDRFPNGQMAPDGAGMNPLLQTPSMAFHPPTLYIGWISLTVPFAFAVGALASGRIGSDWILRSRRWMLFSWIILTIGITLGGNWAYRELGWGGYWAWDPVENASFMPWLLGTAYLHSMMIQEKRNMFKLWNILLVTLAFQFTLLGTFITRSGIISSVHAFAQSDIGGYFLGFILASTAGVIGLIIYRWKRLKSANRLESLLSRESAFVLNNWLLVGLTLIILWGKTSPVYSVLCVSASVFVIAAISAEFYRGAKLRAKRQETSFLNGLNLLIQRNKRRYGGYIVHIGIVIVYIGIMGSKGYFLLESKSLRIGESMEVGQFQLTMKDSFEKEFANYRRTGIVFDVAKNGKQIGTMEPARHFYHKTGQGEPDTIESAIRHFGVNDFYISLGSIPPDVKTGGIVNVQAYYNPLIGVVWIGVAVMVLGGIVAIAEKSEHNKDSQ</sequence>
<protein>
    <submittedName>
        <fullName evidence="13">Cytochrome c-type biogenesis protein CcmF</fullName>
    </submittedName>
</protein>
<evidence type="ECO:0000256" key="1">
    <source>
        <dbReference type="ARBA" id="ARBA00004429"/>
    </source>
</evidence>
<organism evidence="13 14">
    <name type="scientific">Geodia barretti</name>
    <name type="common">Barrett's horny sponge</name>
    <dbReference type="NCBI Taxonomy" id="519541"/>
    <lineage>
        <taxon>Eukaryota</taxon>
        <taxon>Metazoa</taxon>
        <taxon>Porifera</taxon>
        <taxon>Demospongiae</taxon>
        <taxon>Heteroscleromorpha</taxon>
        <taxon>Tetractinellida</taxon>
        <taxon>Astrophorina</taxon>
        <taxon>Geodiidae</taxon>
        <taxon>Geodia</taxon>
    </lineage>
</organism>
<keyword evidence="4" id="KW-0997">Cell inner membrane</keyword>
<feature type="transmembrane region" description="Helical" evidence="10">
    <location>
        <begin position="319"/>
        <end position="340"/>
    </location>
</feature>
<evidence type="ECO:0000313" key="13">
    <source>
        <dbReference type="EMBL" id="CAI8048289.1"/>
    </source>
</evidence>
<keyword evidence="3" id="KW-1003">Cell membrane</keyword>
<evidence type="ECO:0000256" key="7">
    <source>
        <dbReference type="ARBA" id="ARBA00022989"/>
    </source>
</evidence>
<comment type="function">
    <text evidence="9">Required for the biogenesis of c-type cytochromes. Possible subunit of a heme lyase.</text>
</comment>
<comment type="similarity">
    <text evidence="2">Belongs to the CcmF/CycK/Ccl1/NrfE/CcsA family.</text>
</comment>
<evidence type="ECO:0000256" key="5">
    <source>
        <dbReference type="ARBA" id="ARBA00022692"/>
    </source>
</evidence>
<dbReference type="InterPro" id="IPR002541">
    <property type="entry name" value="Cyt_c_assembly"/>
</dbReference>
<feature type="transmembrane region" description="Helical" evidence="10">
    <location>
        <begin position="436"/>
        <end position="458"/>
    </location>
</feature>
<feature type="transmembrane region" description="Helical" evidence="10">
    <location>
        <begin position="564"/>
        <end position="584"/>
    </location>
</feature>
<feature type="transmembrane region" description="Helical" evidence="10">
    <location>
        <begin position="361"/>
        <end position="378"/>
    </location>
</feature>
<dbReference type="InterPro" id="IPR003567">
    <property type="entry name" value="Cyt_c_biogenesis"/>
</dbReference>
<dbReference type="GO" id="GO:0020037">
    <property type="term" value="F:heme binding"/>
    <property type="evidence" value="ECO:0007669"/>
    <property type="project" value="InterPro"/>
</dbReference>
<dbReference type="AlphaFoldDB" id="A0AA35TIG2"/>
<dbReference type="InterPro" id="IPR003568">
    <property type="entry name" value="Cyt_c_biogenesis_CcmF"/>
</dbReference>
<dbReference type="EMBL" id="CASHTH010003719">
    <property type="protein sequence ID" value="CAI8048289.1"/>
    <property type="molecule type" value="Genomic_DNA"/>
</dbReference>
<evidence type="ECO:0000256" key="3">
    <source>
        <dbReference type="ARBA" id="ARBA00022475"/>
    </source>
</evidence>
<proteinExistence type="inferred from homology"/>